<dbReference type="EC" id="5.6.2.3" evidence="19"/>
<keyword evidence="18" id="KW-0539">Nucleus</keyword>
<dbReference type="InterPro" id="IPR045028">
    <property type="entry name" value="DinG/Rad3-like"/>
</dbReference>
<keyword evidence="17" id="KW-0413">Isomerase</keyword>
<evidence type="ECO:0000256" key="14">
    <source>
        <dbReference type="ARBA" id="ARBA00023125"/>
    </source>
</evidence>
<keyword evidence="11" id="KW-0408">Iron</keyword>
<keyword evidence="5" id="KW-0479">Metal-binding</keyword>
<keyword evidence="7" id="KW-0227">DNA damage</keyword>
<dbReference type="GO" id="GO:0045951">
    <property type="term" value="P:positive regulation of mitotic recombination"/>
    <property type="evidence" value="ECO:0007669"/>
    <property type="project" value="TreeGrafter"/>
</dbReference>
<dbReference type="AlphaFoldDB" id="A0A9R0UTC2"/>
<comment type="similarity">
    <text evidence="3">Belongs to the helicase family. RAD3/XPD subfamily.</text>
</comment>
<dbReference type="InterPro" id="IPR042493">
    <property type="entry name" value="XPD_DNA_FeS"/>
</dbReference>
<evidence type="ECO:0000256" key="16">
    <source>
        <dbReference type="ARBA" id="ARBA00023204"/>
    </source>
</evidence>
<keyword evidence="10" id="KW-0067">ATP-binding</keyword>
<dbReference type="FunFam" id="3.40.50.300:FF:000135">
    <property type="entry name" value="DNA repair helicase RAD3, putative"/>
    <property type="match status" value="1"/>
</dbReference>
<keyword evidence="13" id="KW-0805">Transcription regulation</keyword>
<dbReference type="GO" id="GO:0043139">
    <property type="term" value="F:5'-3' DNA helicase activity"/>
    <property type="evidence" value="ECO:0007669"/>
    <property type="project" value="UniProtKB-EC"/>
</dbReference>
<dbReference type="InterPro" id="IPR013020">
    <property type="entry name" value="Rad3/Chl1-like"/>
</dbReference>
<dbReference type="GO" id="GO:0005634">
    <property type="term" value="C:nucleus"/>
    <property type="evidence" value="ECO:0007669"/>
    <property type="project" value="UniProtKB-SubCell"/>
</dbReference>
<dbReference type="Proteomes" id="UP000324705">
    <property type="component" value="Chromosome 1A"/>
</dbReference>
<dbReference type="NCBIfam" id="TIGR00604">
    <property type="entry name" value="rad3"/>
    <property type="match status" value="1"/>
</dbReference>
<evidence type="ECO:0000256" key="6">
    <source>
        <dbReference type="ARBA" id="ARBA00022741"/>
    </source>
</evidence>
<organism evidence="22 23">
    <name type="scientific">Triticum turgidum subsp. durum</name>
    <name type="common">Durum wheat</name>
    <name type="synonym">Triticum durum</name>
    <dbReference type="NCBI Taxonomy" id="4567"/>
    <lineage>
        <taxon>Eukaryota</taxon>
        <taxon>Viridiplantae</taxon>
        <taxon>Streptophyta</taxon>
        <taxon>Embryophyta</taxon>
        <taxon>Tracheophyta</taxon>
        <taxon>Spermatophyta</taxon>
        <taxon>Magnoliopsida</taxon>
        <taxon>Liliopsida</taxon>
        <taxon>Poales</taxon>
        <taxon>Poaceae</taxon>
        <taxon>BOP clade</taxon>
        <taxon>Pooideae</taxon>
        <taxon>Triticodae</taxon>
        <taxon>Triticeae</taxon>
        <taxon>Triticinae</taxon>
        <taxon>Triticum</taxon>
    </lineage>
</organism>
<dbReference type="Gene3D" id="1.10.275.40">
    <property type="match status" value="1"/>
</dbReference>
<evidence type="ECO:0000256" key="12">
    <source>
        <dbReference type="ARBA" id="ARBA00023014"/>
    </source>
</evidence>
<dbReference type="GO" id="GO:0051539">
    <property type="term" value="F:4 iron, 4 sulfur cluster binding"/>
    <property type="evidence" value="ECO:0007669"/>
    <property type="project" value="UniProtKB-KW"/>
</dbReference>
<dbReference type="FunFam" id="1.10.275.40:FF:000001">
    <property type="entry name" value="DNA repair helicase (Rad3)"/>
    <property type="match status" value="1"/>
</dbReference>
<dbReference type="GO" id="GO:0003684">
    <property type="term" value="F:damaged DNA binding"/>
    <property type="evidence" value="ECO:0007669"/>
    <property type="project" value="TreeGrafter"/>
</dbReference>
<dbReference type="InterPro" id="IPR014013">
    <property type="entry name" value="Helic_SF1/SF2_ATP-bd_DinG/Rad3"/>
</dbReference>
<dbReference type="OMA" id="WQTMGIL"/>
<comment type="catalytic activity">
    <reaction evidence="20">
        <text>ATP + H2O = ADP + phosphate + H(+)</text>
        <dbReference type="Rhea" id="RHEA:13065"/>
        <dbReference type="ChEBI" id="CHEBI:15377"/>
        <dbReference type="ChEBI" id="CHEBI:15378"/>
        <dbReference type="ChEBI" id="CHEBI:30616"/>
        <dbReference type="ChEBI" id="CHEBI:43474"/>
        <dbReference type="ChEBI" id="CHEBI:456216"/>
        <dbReference type="EC" id="5.6.2.3"/>
    </reaction>
</comment>
<evidence type="ECO:0000259" key="21">
    <source>
        <dbReference type="PROSITE" id="PS51193"/>
    </source>
</evidence>
<keyword evidence="23" id="KW-1185">Reference proteome</keyword>
<dbReference type="FunFam" id="3.40.50.300:FF:000128">
    <property type="entry name" value="Putative DNA repair helicase RAD3"/>
    <property type="match status" value="1"/>
</dbReference>
<evidence type="ECO:0000256" key="15">
    <source>
        <dbReference type="ARBA" id="ARBA00023163"/>
    </source>
</evidence>
<evidence type="ECO:0000256" key="13">
    <source>
        <dbReference type="ARBA" id="ARBA00023015"/>
    </source>
</evidence>
<feature type="domain" description="Helicase ATP-binding" evidence="21">
    <location>
        <begin position="7"/>
        <end position="283"/>
    </location>
</feature>
<evidence type="ECO:0000256" key="17">
    <source>
        <dbReference type="ARBA" id="ARBA00023235"/>
    </source>
</evidence>
<evidence type="ECO:0000256" key="20">
    <source>
        <dbReference type="ARBA" id="ARBA00048954"/>
    </source>
</evidence>
<dbReference type="GO" id="GO:0016818">
    <property type="term" value="F:hydrolase activity, acting on acid anhydrides, in phosphorus-containing anhydrides"/>
    <property type="evidence" value="ECO:0007669"/>
    <property type="project" value="InterPro"/>
</dbReference>
<evidence type="ECO:0000256" key="10">
    <source>
        <dbReference type="ARBA" id="ARBA00022840"/>
    </source>
</evidence>
<keyword evidence="9" id="KW-0347">Helicase</keyword>
<dbReference type="InterPro" id="IPR006554">
    <property type="entry name" value="Helicase-like_DEXD_c2"/>
</dbReference>
<keyword evidence="12" id="KW-0411">Iron-sulfur</keyword>
<dbReference type="Gene3D" id="3.40.50.300">
    <property type="entry name" value="P-loop containing nucleotide triphosphate hydrolases"/>
    <property type="match status" value="2"/>
</dbReference>
<dbReference type="Pfam" id="PF06733">
    <property type="entry name" value="DEAD_2"/>
    <property type="match status" value="1"/>
</dbReference>
<dbReference type="Pfam" id="PF06777">
    <property type="entry name" value="HBB"/>
    <property type="match status" value="1"/>
</dbReference>
<evidence type="ECO:0000256" key="3">
    <source>
        <dbReference type="ARBA" id="ARBA00009146"/>
    </source>
</evidence>
<comment type="cofactor">
    <cofactor evidence="1">
        <name>[4Fe-4S] cluster</name>
        <dbReference type="ChEBI" id="CHEBI:49883"/>
    </cofactor>
</comment>
<evidence type="ECO:0000256" key="8">
    <source>
        <dbReference type="ARBA" id="ARBA00022801"/>
    </source>
</evidence>
<dbReference type="Gramene" id="TRITD1Av1G033870.1">
    <property type="protein sequence ID" value="TRITD1Av1G033870.1"/>
    <property type="gene ID" value="TRITD1Av1G033870"/>
</dbReference>
<dbReference type="Pfam" id="PF13307">
    <property type="entry name" value="Helicase_C_2"/>
    <property type="match status" value="1"/>
</dbReference>
<keyword evidence="8" id="KW-0378">Hydrolase</keyword>
<dbReference type="GO" id="GO:0046872">
    <property type="term" value="F:metal ion binding"/>
    <property type="evidence" value="ECO:0007669"/>
    <property type="project" value="UniProtKB-KW"/>
</dbReference>
<dbReference type="GO" id="GO:0005524">
    <property type="term" value="F:ATP binding"/>
    <property type="evidence" value="ECO:0007669"/>
    <property type="project" value="UniProtKB-KW"/>
</dbReference>
<evidence type="ECO:0000256" key="1">
    <source>
        <dbReference type="ARBA" id="ARBA00001966"/>
    </source>
</evidence>
<dbReference type="InterPro" id="IPR006555">
    <property type="entry name" value="ATP-dep_Helicase_C"/>
</dbReference>
<evidence type="ECO:0000313" key="22">
    <source>
        <dbReference type="EMBL" id="VAH02167.1"/>
    </source>
</evidence>
<sequence length="770" mass="86917">MKFDLEGLTVHFPYAAIYPEQHAYMGELKRALDARGHALLEMPTGTGKTAALISLITSYSLANPSRPLRLLYCTRTVHEMEKTLAELRLLFSHLPPAASRSLLALGLSSRKNLCVHPQASASAARDSVDTACRRLTASWVRDKAASDPESTPLCEYFESFDRAAAAGDLASFMPPGVYTLADLRSLGRERRICPYFLARQMVKYANVVVYSYQYLLDPKVASIVSREMQKECVVVFDEAHNIDNVCIEALSVSVRKQTLEGRFKATDANRLRAEYNRLVDGLAQRGNLPISDAWLANPSLPDDILKEAVPGNIRKAEHFLAVLKRLVRFLDGRLETENVENEMPVSFVASIHSQAGIDQRMLRFCYDRLHSLLLTLEITDTDEFMHIQTICDFATLIGTYSRGFSIIIEPYDDRMPEVRDPVIQLSCHDASLAIQPVFDRFQTVVITSGTLSPIDLYPRLLNFNPVISRSFTMSLTRDCICPMVLTRGSDQLPVSTKFDMRSDPGVVRNYGRLLLEMASSVPDGIVCFFVSYSYMDGIVNSWNEMGILQFPHVAKIHINVLVPKECPSYDVIVQDIMQHKLVFIETPDVVETTLALDNYRKACDCGRGAIFFSVARGKVAEGIDFDRHYGRLVIMFGVPFQYTLSKILRARLEYLRETFQIKEGDFLTFDALRQAAQCVGRVIRSKADYGMMIFADKRYSRHDKRSKLPGWILSHLHDAHLNLSTDMALHTAREFLRRMAQPYDKAGSGGKKTLLTEEDLQDMARDAMEM</sequence>
<dbReference type="PRINTS" id="PR00852">
    <property type="entry name" value="XRODRMPGMNTD"/>
</dbReference>
<keyword evidence="4" id="KW-0004">4Fe-4S</keyword>
<evidence type="ECO:0000256" key="11">
    <source>
        <dbReference type="ARBA" id="ARBA00023004"/>
    </source>
</evidence>
<keyword evidence="16" id="KW-0234">DNA repair</keyword>
<accession>A0A9R0UTC2</accession>
<dbReference type="CDD" id="cd18788">
    <property type="entry name" value="SF2_C_XPD"/>
    <property type="match status" value="1"/>
</dbReference>
<keyword evidence="6" id="KW-0547">Nucleotide-binding</keyword>
<evidence type="ECO:0000313" key="23">
    <source>
        <dbReference type="Proteomes" id="UP000324705"/>
    </source>
</evidence>
<dbReference type="SMART" id="SM00488">
    <property type="entry name" value="DEXDc2"/>
    <property type="match status" value="1"/>
</dbReference>
<dbReference type="GO" id="GO:0006366">
    <property type="term" value="P:transcription by RNA polymerase II"/>
    <property type="evidence" value="ECO:0007669"/>
    <property type="project" value="TreeGrafter"/>
</dbReference>
<reference evidence="22 23" key="1">
    <citation type="submission" date="2017-09" db="EMBL/GenBank/DDBJ databases">
        <authorList>
            <consortium name="International Durum Wheat Genome Sequencing Consortium (IDWGSC)"/>
            <person name="Milanesi L."/>
        </authorList>
    </citation>
    <scope>NUCLEOTIDE SEQUENCE [LARGE SCALE GENOMIC DNA]</scope>
    <source>
        <strain evidence="23">cv. Svevo</strain>
    </source>
</reference>
<dbReference type="InterPro" id="IPR027417">
    <property type="entry name" value="P-loop_NTPase"/>
</dbReference>
<evidence type="ECO:0000256" key="9">
    <source>
        <dbReference type="ARBA" id="ARBA00022806"/>
    </source>
</evidence>
<evidence type="ECO:0000256" key="19">
    <source>
        <dbReference type="ARBA" id="ARBA00044969"/>
    </source>
</evidence>
<name>A0A9R0UTC2_TRITD</name>
<dbReference type="SUPFAM" id="SSF52540">
    <property type="entry name" value="P-loop containing nucleoside triphosphate hydrolases"/>
    <property type="match status" value="1"/>
</dbReference>
<gene>
    <name evidence="22" type="ORF">TRITD_1Av1G033870</name>
</gene>
<dbReference type="PANTHER" id="PTHR11472:SF1">
    <property type="entry name" value="GENERAL TRANSCRIPTION AND DNA REPAIR FACTOR IIH HELICASE SUBUNIT XPD"/>
    <property type="match status" value="1"/>
</dbReference>
<proteinExistence type="inferred from homology"/>
<dbReference type="Gene3D" id="1.10.30.20">
    <property type="entry name" value="Bacterial XPD DNA helicase, FeS cluster domain"/>
    <property type="match status" value="1"/>
</dbReference>
<evidence type="ECO:0000256" key="7">
    <source>
        <dbReference type="ARBA" id="ARBA00022763"/>
    </source>
</evidence>
<dbReference type="InterPro" id="IPR010643">
    <property type="entry name" value="HBB"/>
</dbReference>
<keyword evidence="14" id="KW-0238">DNA-binding</keyword>
<dbReference type="PANTHER" id="PTHR11472">
    <property type="entry name" value="DNA REPAIR DEAD HELICASE RAD3/XP-D SUBFAMILY MEMBER"/>
    <property type="match status" value="1"/>
</dbReference>
<dbReference type="InterPro" id="IPR010614">
    <property type="entry name" value="RAD3-like_helicase_DEAD"/>
</dbReference>
<dbReference type="InterPro" id="IPR001945">
    <property type="entry name" value="RAD3/XPD"/>
</dbReference>
<dbReference type="PROSITE" id="PS51193">
    <property type="entry name" value="HELICASE_ATP_BIND_2"/>
    <property type="match status" value="1"/>
</dbReference>
<dbReference type="SMART" id="SM00491">
    <property type="entry name" value="HELICc2"/>
    <property type="match status" value="1"/>
</dbReference>
<dbReference type="EMBL" id="LT934111">
    <property type="protein sequence ID" value="VAH02167.1"/>
    <property type="molecule type" value="Genomic_DNA"/>
</dbReference>
<comment type="subcellular location">
    <subcellularLocation>
        <location evidence="2">Nucleus</location>
    </subcellularLocation>
</comment>
<dbReference type="FunFam" id="1.10.30.20:FF:000001">
    <property type="entry name" value="DNA repair helicase rad15"/>
    <property type="match status" value="1"/>
</dbReference>
<evidence type="ECO:0000256" key="4">
    <source>
        <dbReference type="ARBA" id="ARBA00022485"/>
    </source>
</evidence>
<evidence type="ECO:0000256" key="5">
    <source>
        <dbReference type="ARBA" id="ARBA00022723"/>
    </source>
</evidence>
<dbReference type="GO" id="GO:0006289">
    <property type="term" value="P:nucleotide-excision repair"/>
    <property type="evidence" value="ECO:0007669"/>
    <property type="project" value="InterPro"/>
</dbReference>
<evidence type="ECO:0000256" key="18">
    <source>
        <dbReference type="ARBA" id="ARBA00023242"/>
    </source>
</evidence>
<protein>
    <recommendedName>
        <fullName evidence="19">DNA 5'-3' helicase</fullName>
        <ecNumber evidence="19">5.6.2.3</ecNumber>
    </recommendedName>
</protein>
<evidence type="ECO:0000256" key="2">
    <source>
        <dbReference type="ARBA" id="ARBA00004123"/>
    </source>
</evidence>
<keyword evidence="15" id="KW-0804">Transcription</keyword>